<feature type="domain" description="EAL" evidence="1">
    <location>
        <begin position="207"/>
        <end position="461"/>
    </location>
</feature>
<evidence type="ECO:0000259" key="2">
    <source>
        <dbReference type="PROSITE" id="PS50887"/>
    </source>
</evidence>
<dbReference type="Gene3D" id="3.20.20.450">
    <property type="entry name" value="EAL domain"/>
    <property type="match status" value="1"/>
</dbReference>
<dbReference type="Proteomes" id="UP001205748">
    <property type="component" value="Unassembled WGS sequence"/>
</dbReference>
<evidence type="ECO:0000259" key="1">
    <source>
        <dbReference type="PROSITE" id="PS50883"/>
    </source>
</evidence>
<gene>
    <name evidence="3" type="ORF">NSA47_02725</name>
</gene>
<dbReference type="PROSITE" id="PS50883">
    <property type="entry name" value="EAL"/>
    <property type="match status" value="1"/>
</dbReference>
<dbReference type="InterPro" id="IPR052155">
    <property type="entry name" value="Biofilm_reg_signaling"/>
</dbReference>
<dbReference type="InterPro" id="IPR029787">
    <property type="entry name" value="Nucleotide_cyclase"/>
</dbReference>
<proteinExistence type="predicted"/>
<dbReference type="EMBL" id="JANKAS010000002">
    <property type="protein sequence ID" value="MCR1897901.1"/>
    <property type="molecule type" value="Genomic_DNA"/>
</dbReference>
<dbReference type="SUPFAM" id="SSF141868">
    <property type="entry name" value="EAL domain-like"/>
    <property type="match status" value="1"/>
</dbReference>
<protein>
    <submittedName>
        <fullName evidence="3">Bifunctional diguanylate cyclase/phosphodiesterase</fullName>
    </submittedName>
</protein>
<feature type="domain" description="GGDEF" evidence="2">
    <location>
        <begin position="64"/>
        <end position="198"/>
    </location>
</feature>
<name>A0AAE3KZ00_9FIRM</name>
<evidence type="ECO:0000313" key="4">
    <source>
        <dbReference type="Proteomes" id="UP001205748"/>
    </source>
</evidence>
<keyword evidence="4" id="KW-1185">Reference proteome</keyword>
<dbReference type="PROSITE" id="PS50887">
    <property type="entry name" value="GGDEF"/>
    <property type="match status" value="1"/>
</dbReference>
<dbReference type="Gene3D" id="3.30.70.270">
    <property type="match status" value="1"/>
</dbReference>
<reference evidence="3" key="1">
    <citation type="submission" date="2022-07" db="EMBL/GenBank/DDBJ databases">
        <title>Enhanced cultured diversity of the mouse gut microbiota enables custom-made synthetic communities.</title>
        <authorList>
            <person name="Afrizal A."/>
        </authorList>
    </citation>
    <scope>NUCLEOTIDE SEQUENCE</scope>
    <source>
        <strain evidence="3">DSM 28593</strain>
    </source>
</reference>
<dbReference type="PANTHER" id="PTHR44757">
    <property type="entry name" value="DIGUANYLATE CYCLASE DGCP"/>
    <property type="match status" value="1"/>
</dbReference>
<sequence>MGNRDNRIIKNMYSDSNDISEQIRENSVKIKHSVFSDALTGLYNKEIFIERLNYELSKEIYSAEHIAVIFITIDHFSMINNQFGYKFGDALLKNMAGKLNEVFLECDTIARYGGDEFIILLPHIKDKSDIVPIVENVLKKIGKYCVNIEDWEIDFTVSMGVEIEQKQKAIPDKLINNAHLAMTEAKKDKRSSYRLFNTMMKEKLNHTYVFENALSKALVYNQFFLLYQPIFEVETGKLFGAEALLRWRHPELGILAPIEFLPIAEKNGLIINIGEWVLRRACSFINKLKEIEHSSITIAVNVSAVQLEEDDFVYKIKKILKETKIDPSCLELEITESTAMHNIKNIAQKLKDLKGLGIKIAIDDFGTGYSSLSQLHNLKIDKLKIDRSFIKNINQDATSKSITAAIMNIANTFNLVTVAEGVEELEQLHVLQELKINMFQGYLYGKPLKEDYFIKYMDKIG</sequence>
<dbReference type="Pfam" id="PF00990">
    <property type="entry name" value="GGDEF"/>
    <property type="match status" value="1"/>
</dbReference>
<evidence type="ECO:0000313" key="3">
    <source>
        <dbReference type="EMBL" id="MCR1897901.1"/>
    </source>
</evidence>
<dbReference type="CDD" id="cd01948">
    <property type="entry name" value="EAL"/>
    <property type="match status" value="1"/>
</dbReference>
<dbReference type="Pfam" id="PF00563">
    <property type="entry name" value="EAL"/>
    <property type="match status" value="1"/>
</dbReference>
<comment type="caution">
    <text evidence="3">The sequence shown here is derived from an EMBL/GenBank/DDBJ whole genome shotgun (WGS) entry which is preliminary data.</text>
</comment>
<accession>A0AAE3KZ00</accession>
<dbReference type="InterPro" id="IPR043128">
    <property type="entry name" value="Rev_trsase/Diguanyl_cyclase"/>
</dbReference>
<dbReference type="CDD" id="cd01949">
    <property type="entry name" value="GGDEF"/>
    <property type="match status" value="1"/>
</dbReference>
<organism evidence="3 4">
    <name type="scientific">Irregularibacter muris</name>
    <dbReference type="NCBI Taxonomy" id="1796619"/>
    <lineage>
        <taxon>Bacteria</taxon>
        <taxon>Bacillati</taxon>
        <taxon>Bacillota</taxon>
        <taxon>Clostridia</taxon>
        <taxon>Eubacteriales</taxon>
        <taxon>Eubacteriaceae</taxon>
        <taxon>Irregularibacter</taxon>
    </lineage>
</organism>
<dbReference type="PANTHER" id="PTHR44757:SF2">
    <property type="entry name" value="BIOFILM ARCHITECTURE MAINTENANCE PROTEIN MBAA"/>
    <property type="match status" value="1"/>
</dbReference>
<dbReference type="InterPro" id="IPR001633">
    <property type="entry name" value="EAL_dom"/>
</dbReference>
<dbReference type="SMART" id="SM00052">
    <property type="entry name" value="EAL"/>
    <property type="match status" value="1"/>
</dbReference>
<dbReference type="RefSeq" id="WP_257529366.1">
    <property type="nucleotide sequence ID" value="NZ_JANKAS010000002.1"/>
</dbReference>
<dbReference type="NCBIfam" id="TIGR00254">
    <property type="entry name" value="GGDEF"/>
    <property type="match status" value="1"/>
</dbReference>
<dbReference type="SMART" id="SM00267">
    <property type="entry name" value="GGDEF"/>
    <property type="match status" value="1"/>
</dbReference>
<dbReference type="InterPro" id="IPR000160">
    <property type="entry name" value="GGDEF_dom"/>
</dbReference>
<dbReference type="SUPFAM" id="SSF55073">
    <property type="entry name" value="Nucleotide cyclase"/>
    <property type="match status" value="1"/>
</dbReference>
<dbReference type="InterPro" id="IPR035919">
    <property type="entry name" value="EAL_sf"/>
</dbReference>
<dbReference type="AlphaFoldDB" id="A0AAE3KZ00"/>